<keyword evidence="8" id="KW-1003">Cell membrane</keyword>
<comment type="similarity">
    <text evidence="5">Belongs to the CDS family.</text>
</comment>
<evidence type="ECO:0000256" key="6">
    <source>
        <dbReference type="ARBA" id="ARBA00012487"/>
    </source>
</evidence>
<evidence type="ECO:0000256" key="11">
    <source>
        <dbReference type="ARBA" id="ARBA00022692"/>
    </source>
</evidence>
<evidence type="ECO:0000256" key="2">
    <source>
        <dbReference type="ARBA" id="ARBA00004651"/>
    </source>
</evidence>
<evidence type="ECO:0000256" key="5">
    <source>
        <dbReference type="ARBA" id="ARBA00010185"/>
    </source>
</evidence>
<feature type="transmembrane region" description="Helical" evidence="24">
    <location>
        <begin position="97"/>
        <end position="115"/>
    </location>
</feature>
<feature type="transmembrane region" description="Helical" evidence="24">
    <location>
        <begin position="32"/>
        <end position="51"/>
    </location>
</feature>
<accession>A0A1M6RL67</accession>
<evidence type="ECO:0000313" key="26">
    <source>
        <dbReference type="Proteomes" id="UP000184016"/>
    </source>
</evidence>
<evidence type="ECO:0000256" key="24">
    <source>
        <dbReference type="SAM" id="Phobius"/>
    </source>
</evidence>
<evidence type="ECO:0000256" key="13">
    <source>
        <dbReference type="ARBA" id="ARBA00022989"/>
    </source>
</evidence>
<dbReference type="EC" id="2.7.7.41" evidence="6"/>
<keyword evidence="13 24" id="KW-1133">Transmembrane helix</keyword>
<feature type="transmembrane region" description="Helical" evidence="24">
    <location>
        <begin position="7"/>
        <end position="26"/>
    </location>
</feature>
<keyword evidence="16" id="KW-0594">Phospholipid biosynthesis</keyword>
<protein>
    <recommendedName>
        <fullName evidence="7">Phosphatidate cytidylyltransferase</fullName>
        <ecNumber evidence="6">2.7.7.41</ecNumber>
    </recommendedName>
    <alternativeName>
        <fullName evidence="20">CDP-DAG synthase</fullName>
    </alternativeName>
    <alternativeName>
        <fullName evidence="22">CDP-DG synthase</fullName>
    </alternativeName>
    <alternativeName>
        <fullName evidence="18">CDP-diacylglycerol synthase</fullName>
    </alternativeName>
    <alternativeName>
        <fullName evidence="21">CDP-diglyceride pyrophosphorylase</fullName>
    </alternativeName>
    <alternativeName>
        <fullName evidence="23">CDP-diglyceride synthase</fullName>
    </alternativeName>
    <alternativeName>
        <fullName evidence="19">CTP:phosphatidate cytidylyltransferase</fullName>
    </alternativeName>
</protein>
<evidence type="ECO:0000256" key="22">
    <source>
        <dbReference type="ARBA" id="ARBA00032743"/>
    </source>
</evidence>
<dbReference type="PANTHER" id="PTHR46382">
    <property type="entry name" value="PHOSPHATIDATE CYTIDYLYLTRANSFERASE"/>
    <property type="match status" value="1"/>
</dbReference>
<feature type="transmembrane region" description="Helical" evidence="24">
    <location>
        <begin position="193"/>
        <end position="210"/>
    </location>
</feature>
<dbReference type="PANTHER" id="PTHR46382:SF1">
    <property type="entry name" value="PHOSPHATIDATE CYTIDYLYLTRANSFERASE"/>
    <property type="match status" value="1"/>
</dbReference>
<evidence type="ECO:0000256" key="1">
    <source>
        <dbReference type="ARBA" id="ARBA00001698"/>
    </source>
</evidence>
<evidence type="ECO:0000256" key="17">
    <source>
        <dbReference type="ARBA" id="ARBA00023264"/>
    </source>
</evidence>
<proteinExistence type="inferred from homology"/>
<evidence type="ECO:0000256" key="14">
    <source>
        <dbReference type="ARBA" id="ARBA00023098"/>
    </source>
</evidence>
<evidence type="ECO:0000256" key="21">
    <source>
        <dbReference type="ARBA" id="ARBA00032396"/>
    </source>
</evidence>
<dbReference type="GO" id="GO:0016024">
    <property type="term" value="P:CDP-diacylglycerol biosynthetic process"/>
    <property type="evidence" value="ECO:0007669"/>
    <property type="project" value="TreeGrafter"/>
</dbReference>
<evidence type="ECO:0000256" key="23">
    <source>
        <dbReference type="ARBA" id="ARBA00033406"/>
    </source>
</evidence>
<dbReference type="STRING" id="1830138.SAMN05443507_11244"/>
<evidence type="ECO:0000256" key="8">
    <source>
        <dbReference type="ARBA" id="ARBA00022475"/>
    </source>
</evidence>
<comment type="subcellular location">
    <subcellularLocation>
        <location evidence="2">Cell membrane</location>
        <topology evidence="2">Multi-pass membrane protein</topology>
    </subcellularLocation>
</comment>
<dbReference type="AlphaFoldDB" id="A0A1M6RL67"/>
<dbReference type="GO" id="GO:0004605">
    <property type="term" value="F:phosphatidate cytidylyltransferase activity"/>
    <property type="evidence" value="ECO:0007669"/>
    <property type="project" value="UniProtKB-EC"/>
</dbReference>
<comment type="pathway">
    <text evidence="4">Lipid metabolism.</text>
</comment>
<evidence type="ECO:0000256" key="3">
    <source>
        <dbReference type="ARBA" id="ARBA00005119"/>
    </source>
</evidence>
<evidence type="ECO:0000256" key="16">
    <source>
        <dbReference type="ARBA" id="ARBA00023209"/>
    </source>
</evidence>
<sequence>MIKQRVLTATIGVAVILIVLLLPNAWPWEIAVWLVTAAGVTEFVRMFGVSYRQSLMYLAVIAVTYIEFDTGWYHPISLAVMVALCLLWPVLTRNRNHLAQVAPIFVGMLYIGIGGHSMIQLRLVPHGWFFLWSFLIAVWMSDTTAFFVGRWLQGPKLWPDISPKKTISGSLGGILGAAVGAALFGLAVGQIHLVALLGLGAGISILSQLGDLIESAYKRSTGVKDSGTLLPGHGGILDRVDSLLFAAPFMFYMVHTYGLLWFSFS</sequence>
<evidence type="ECO:0000313" key="25">
    <source>
        <dbReference type="EMBL" id="SHK33166.1"/>
    </source>
</evidence>
<comment type="catalytic activity">
    <reaction evidence="1">
        <text>a 1,2-diacyl-sn-glycero-3-phosphate + CTP + H(+) = a CDP-1,2-diacyl-sn-glycerol + diphosphate</text>
        <dbReference type="Rhea" id="RHEA:16229"/>
        <dbReference type="ChEBI" id="CHEBI:15378"/>
        <dbReference type="ChEBI" id="CHEBI:33019"/>
        <dbReference type="ChEBI" id="CHEBI:37563"/>
        <dbReference type="ChEBI" id="CHEBI:58332"/>
        <dbReference type="ChEBI" id="CHEBI:58608"/>
        <dbReference type="EC" id="2.7.7.41"/>
    </reaction>
</comment>
<dbReference type="GO" id="GO:0005886">
    <property type="term" value="C:plasma membrane"/>
    <property type="evidence" value="ECO:0007669"/>
    <property type="project" value="UniProtKB-SubCell"/>
</dbReference>
<evidence type="ECO:0000256" key="20">
    <source>
        <dbReference type="ARBA" id="ARBA00032253"/>
    </source>
</evidence>
<feature type="transmembrane region" description="Helical" evidence="24">
    <location>
        <begin position="167"/>
        <end position="186"/>
    </location>
</feature>
<keyword evidence="17" id="KW-1208">Phospholipid metabolism</keyword>
<keyword evidence="15 24" id="KW-0472">Membrane</keyword>
<evidence type="ECO:0000256" key="4">
    <source>
        <dbReference type="ARBA" id="ARBA00005189"/>
    </source>
</evidence>
<dbReference type="Pfam" id="PF01148">
    <property type="entry name" value="CTP_transf_1"/>
    <property type="match status" value="1"/>
</dbReference>
<keyword evidence="10 25" id="KW-0808">Transferase</keyword>
<feature type="transmembrane region" description="Helical" evidence="24">
    <location>
        <begin position="72"/>
        <end position="91"/>
    </location>
</feature>
<keyword evidence="12 25" id="KW-0548">Nucleotidyltransferase</keyword>
<reference evidence="26" key="1">
    <citation type="submission" date="2016-11" db="EMBL/GenBank/DDBJ databases">
        <authorList>
            <person name="Varghese N."/>
            <person name="Submissions S."/>
        </authorList>
    </citation>
    <scope>NUCLEOTIDE SEQUENCE [LARGE SCALE GENOMIC DNA]</scope>
    <source>
        <strain evidence="26">USBA-503</strain>
    </source>
</reference>
<evidence type="ECO:0000256" key="7">
    <source>
        <dbReference type="ARBA" id="ARBA00019373"/>
    </source>
</evidence>
<gene>
    <name evidence="25" type="ORF">SAMN05443507_11244</name>
</gene>
<evidence type="ECO:0000256" key="10">
    <source>
        <dbReference type="ARBA" id="ARBA00022679"/>
    </source>
</evidence>
<organism evidence="25 26">
    <name type="scientific">Alicyclobacillus tolerans</name>
    <dbReference type="NCBI Taxonomy" id="90970"/>
    <lineage>
        <taxon>Bacteria</taxon>
        <taxon>Bacillati</taxon>
        <taxon>Bacillota</taxon>
        <taxon>Bacilli</taxon>
        <taxon>Bacillales</taxon>
        <taxon>Alicyclobacillaceae</taxon>
        <taxon>Alicyclobacillus</taxon>
    </lineage>
</organism>
<keyword evidence="14" id="KW-0443">Lipid metabolism</keyword>
<dbReference type="OrthoDB" id="9799199at2"/>
<evidence type="ECO:0000256" key="9">
    <source>
        <dbReference type="ARBA" id="ARBA00022516"/>
    </source>
</evidence>
<keyword evidence="26" id="KW-1185">Reference proteome</keyword>
<evidence type="ECO:0000256" key="19">
    <source>
        <dbReference type="ARBA" id="ARBA00031825"/>
    </source>
</evidence>
<dbReference type="EMBL" id="FRAF01000012">
    <property type="protein sequence ID" value="SHK33166.1"/>
    <property type="molecule type" value="Genomic_DNA"/>
</dbReference>
<evidence type="ECO:0000256" key="12">
    <source>
        <dbReference type="ARBA" id="ARBA00022695"/>
    </source>
</evidence>
<evidence type="ECO:0000256" key="18">
    <source>
        <dbReference type="ARBA" id="ARBA00029893"/>
    </source>
</evidence>
<dbReference type="Proteomes" id="UP000184016">
    <property type="component" value="Unassembled WGS sequence"/>
</dbReference>
<keyword evidence="11 24" id="KW-0812">Transmembrane</keyword>
<dbReference type="RefSeq" id="WP_072874094.1">
    <property type="nucleotide sequence ID" value="NZ_FRAF01000012.1"/>
</dbReference>
<comment type="pathway">
    <text evidence="3">Phospholipid metabolism; CDP-diacylglycerol biosynthesis; CDP-diacylglycerol from sn-glycerol 3-phosphate: step 3/3.</text>
</comment>
<keyword evidence="9" id="KW-0444">Lipid biosynthesis</keyword>
<feature type="transmembrane region" description="Helical" evidence="24">
    <location>
        <begin position="243"/>
        <end position="264"/>
    </location>
</feature>
<name>A0A1M6RL67_9BACL</name>
<evidence type="ECO:0000256" key="15">
    <source>
        <dbReference type="ARBA" id="ARBA00023136"/>
    </source>
</evidence>
<feature type="transmembrane region" description="Helical" evidence="24">
    <location>
        <begin position="127"/>
        <end position="147"/>
    </location>
</feature>